<evidence type="ECO:0000259" key="2">
    <source>
        <dbReference type="PROSITE" id="PS50110"/>
    </source>
</evidence>
<dbReference type="InterPro" id="IPR011006">
    <property type="entry name" value="CheY-like_superfamily"/>
</dbReference>
<reference evidence="5" key="1">
    <citation type="journal article" date="2019" name="Int. J. Syst. Evol. Microbiol.">
        <title>The Global Catalogue of Microorganisms (GCM) 10K type strain sequencing project: providing services to taxonomists for standard genome sequencing and annotation.</title>
        <authorList>
            <consortium name="The Broad Institute Genomics Platform"/>
            <consortium name="The Broad Institute Genome Sequencing Center for Infectious Disease"/>
            <person name="Wu L."/>
            <person name="Ma J."/>
        </authorList>
    </citation>
    <scope>NUCLEOTIDE SEQUENCE [LARGE SCALE GENOMIC DNA]</scope>
    <source>
        <strain evidence="5">KCTC 23299</strain>
    </source>
</reference>
<evidence type="ECO:0000313" key="4">
    <source>
        <dbReference type="EMBL" id="MFD2919258.1"/>
    </source>
</evidence>
<gene>
    <name evidence="4" type="ORF">ACFS6H_05990</name>
</gene>
<proteinExistence type="predicted"/>
<dbReference type="InterPro" id="IPR001789">
    <property type="entry name" value="Sig_transdc_resp-reg_receiver"/>
</dbReference>
<evidence type="ECO:0000256" key="1">
    <source>
        <dbReference type="PROSITE-ProRule" id="PRU00169"/>
    </source>
</evidence>
<dbReference type="Gene3D" id="2.40.50.1020">
    <property type="entry name" value="LytTr DNA-binding domain"/>
    <property type="match status" value="1"/>
</dbReference>
<dbReference type="SMART" id="SM00448">
    <property type="entry name" value="REC"/>
    <property type="match status" value="1"/>
</dbReference>
<dbReference type="RefSeq" id="WP_386096268.1">
    <property type="nucleotide sequence ID" value="NZ_JBHUOZ010000001.1"/>
</dbReference>
<dbReference type="SMART" id="SM00850">
    <property type="entry name" value="LytTR"/>
    <property type="match status" value="1"/>
</dbReference>
<dbReference type="Pfam" id="PF00072">
    <property type="entry name" value="Response_reg"/>
    <property type="match status" value="1"/>
</dbReference>
<feature type="domain" description="HTH LytTR-type" evidence="3">
    <location>
        <begin position="143"/>
        <end position="240"/>
    </location>
</feature>
<dbReference type="PANTHER" id="PTHR37299:SF1">
    <property type="entry name" value="STAGE 0 SPORULATION PROTEIN A HOMOLOG"/>
    <property type="match status" value="1"/>
</dbReference>
<dbReference type="Proteomes" id="UP001597511">
    <property type="component" value="Unassembled WGS sequence"/>
</dbReference>
<evidence type="ECO:0000313" key="5">
    <source>
        <dbReference type="Proteomes" id="UP001597511"/>
    </source>
</evidence>
<dbReference type="SUPFAM" id="SSF52172">
    <property type="entry name" value="CheY-like"/>
    <property type="match status" value="1"/>
</dbReference>
<dbReference type="PROSITE" id="PS50930">
    <property type="entry name" value="HTH_LYTTR"/>
    <property type="match status" value="1"/>
</dbReference>
<accession>A0ABW6A1U8</accession>
<keyword evidence="1" id="KW-0597">Phosphoprotein</keyword>
<sequence>MNTTAHILNCAIADDEPLPIELLRDYIGRTPGLNLVMASRNPVELIALLERQPVDIVFLDIQMPELDGFQVANLLRGKCEIILTTAFPQYALKGYEYDVVDYLLKPFSFERFLGAINKCRKRIAAHMKNQPAQINDLQEPGYFFVKTGSRLRKIFYDDVLYLEAMRDYISIHLPNEKVMTLQSLSSFAEQLPERFVRIHRSYIVNADKVSFIEGNKIGIEKNIIPVGDKYQSGLSKLSRK</sequence>
<dbReference type="Gene3D" id="3.40.50.2300">
    <property type="match status" value="1"/>
</dbReference>
<comment type="caution">
    <text evidence="4">The sequence shown here is derived from an EMBL/GenBank/DDBJ whole genome shotgun (WGS) entry which is preliminary data.</text>
</comment>
<feature type="domain" description="Response regulatory" evidence="2">
    <location>
        <begin position="9"/>
        <end position="120"/>
    </location>
</feature>
<dbReference type="PROSITE" id="PS50110">
    <property type="entry name" value="RESPONSE_REGULATORY"/>
    <property type="match status" value="1"/>
</dbReference>
<name>A0ABW6A1U8_9BACT</name>
<dbReference type="Pfam" id="PF04397">
    <property type="entry name" value="LytTR"/>
    <property type="match status" value="1"/>
</dbReference>
<feature type="modified residue" description="4-aspartylphosphate" evidence="1">
    <location>
        <position position="60"/>
    </location>
</feature>
<dbReference type="EMBL" id="JBHUOZ010000001">
    <property type="protein sequence ID" value="MFD2919258.1"/>
    <property type="molecule type" value="Genomic_DNA"/>
</dbReference>
<dbReference type="PANTHER" id="PTHR37299">
    <property type="entry name" value="TRANSCRIPTIONAL REGULATOR-RELATED"/>
    <property type="match status" value="1"/>
</dbReference>
<keyword evidence="5" id="KW-1185">Reference proteome</keyword>
<protein>
    <submittedName>
        <fullName evidence="4">LytR/AlgR family response regulator transcription factor</fullName>
    </submittedName>
</protein>
<evidence type="ECO:0000259" key="3">
    <source>
        <dbReference type="PROSITE" id="PS50930"/>
    </source>
</evidence>
<dbReference type="InterPro" id="IPR046947">
    <property type="entry name" value="LytR-like"/>
</dbReference>
<dbReference type="InterPro" id="IPR007492">
    <property type="entry name" value="LytTR_DNA-bd_dom"/>
</dbReference>
<organism evidence="4 5">
    <name type="scientific">Terrimonas rubra</name>
    <dbReference type="NCBI Taxonomy" id="1035890"/>
    <lineage>
        <taxon>Bacteria</taxon>
        <taxon>Pseudomonadati</taxon>
        <taxon>Bacteroidota</taxon>
        <taxon>Chitinophagia</taxon>
        <taxon>Chitinophagales</taxon>
        <taxon>Chitinophagaceae</taxon>
        <taxon>Terrimonas</taxon>
    </lineage>
</organism>